<dbReference type="Pfam" id="PF20414">
    <property type="entry name" value="DUF6698"/>
    <property type="match status" value="1"/>
</dbReference>
<sequence>MSRSYEDGEDYSNDLNEVDEGEYEIPQIPPDATSAQVMEVLEDTQSSTRRGSKSKGKDKPFYSGAIERSGRKFGVMGEPWVSDRMIFRDPRPTGELEPFNVDRYTNPQNARRRLLEEIYSMIPPSLHQHVQKMDGIGQAFIGALNGARRTNLNNLRDVGGIIFGMDPELFFVQYDGRSQIPEFRRLLGMSPDVEPNEKYPVTPPVMFNEHSHAIFQHEALPKILKVLLFGKKSIMVSAGTRQLGPPRAAERWDITEVTPGAIALSVIVARYLLSPDTSFEEVGGKSGITYKADFNYYKRLLIETAHSPNVTYRANITSAYRFFNRAIFSGWKEASSRAADEANTVERDAQDMENVMRALSMQVADDEAARTSVENATDTPLSEEDDEYCGAGAEPVFRRAVTFASAVTEYNLDVPGPSQPRIAPPPRLEEGVRRTSNRGTSSRTTAAPTSGFAVPEPDPEAHEAMENPTGLSTRGKRAIAYKSIAAITLHGQGAAVHVSYKHVAFRDHHTKAHWLSTSTTTTASAARLTPLPLRQPHHPLALHPPRRLPLLLHNQLLHLPHHHYRCSRHNTHYVPTIWPPQTLKPPQSALEYTHHLHHQRQLLLSLIHSPCSRRSAAGSPNNATQGAAPPLQQRIRTNPHMPHTKDVEIAPATVIYWSPAPVHGVLPMRSMRAHSVALVDNTRCTGPTCRAPTATLVDRRLVIFGGGQGPVYYDTTYVLDTVTRTWTQVHLSHDTGTTNTVHPSPCRAHTAVLYKGKIQIFGSRNGMTALNDTWTLDVSGVGRARGRDEVGKEADGTAMGMRWEMIETRGRKPLPRGYHTANLVGNIMVVVGGRSHISHREILASDRVIGVVYRRHNPQSSASQTWQAPSAVAYVSRTPLVLVVLAPLAKSAGPNGRATSVVPPLRDPIRPCAPVECAHYRKFWRWALRKILIGWVAHDFARSVAERAKLSGIVFLTNLGSTQHKSATTCGTIPQGQASLFAADCTAAANGRLERADGARDQGNPERRKGGHHGVRLGSTVAPPALRLDTESRDDDNGRGINVLLGASRERAAQDALHEAAVVARPIGPCRPGLPRGYLVRGRRAAAGRGCPHSLPVWHLALGDDGHRSRHASAKASVQQAYATSPAFAGVRTAVKSADSTDPIDVGQIQDDIDGEQDCYPPVPPISGARKLEDVMRDASKGVTDATDAEYKRLNKQCTVFMRDQGLIAKDAEFFSSNPITNALLYIAAWIMHE</sequence>
<accession>A0A0C9SK61</accession>
<dbReference type="Gene3D" id="2.120.10.80">
    <property type="entry name" value="Kelch-type beta propeller"/>
    <property type="match status" value="1"/>
</dbReference>
<feature type="compositionally biased region" description="Acidic residues" evidence="1">
    <location>
        <begin position="7"/>
        <end position="23"/>
    </location>
</feature>
<dbReference type="Pfam" id="PF24681">
    <property type="entry name" value="Kelch_KLHDC2_KLHL20_DRC7"/>
    <property type="match status" value="1"/>
</dbReference>
<name>A0A0C9SK61_PLICR</name>
<dbReference type="InterPro" id="IPR015915">
    <property type="entry name" value="Kelch-typ_b-propeller"/>
</dbReference>
<dbReference type="InterPro" id="IPR046521">
    <property type="entry name" value="DUF6698"/>
</dbReference>
<dbReference type="EMBL" id="KN832581">
    <property type="protein sequence ID" value="KII83176.1"/>
    <property type="molecule type" value="Genomic_DNA"/>
</dbReference>
<evidence type="ECO:0000313" key="2">
    <source>
        <dbReference type="EMBL" id="KII83176.1"/>
    </source>
</evidence>
<feature type="region of interest" description="Disordered" evidence="1">
    <location>
        <begin position="1"/>
        <end position="63"/>
    </location>
</feature>
<evidence type="ECO:0000256" key="1">
    <source>
        <dbReference type="SAM" id="MobiDB-lite"/>
    </source>
</evidence>
<feature type="region of interest" description="Disordered" evidence="1">
    <location>
        <begin position="995"/>
        <end position="1039"/>
    </location>
</feature>
<proteinExistence type="predicted"/>
<feature type="region of interest" description="Disordered" evidence="1">
    <location>
        <begin position="365"/>
        <end position="387"/>
    </location>
</feature>
<feature type="region of interest" description="Disordered" evidence="1">
    <location>
        <begin position="412"/>
        <end position="472"/>
    </location>
</feature>
<dbReference type="PANTHER" id="PTHR23244">
    <property type="entry name" value="KELCH REPEAT DOMAIN"/>
    <property type="match status" value="1"/>
</dbReference>
<evidence type="ECO:0000313" key="3">
    <source>
        <dbReference type="Proteomes" id="UP000053263"/>
    </source>
</evidence>
<feature type="compositionally biased region" description="Basic and acidic residues" evidence="1">
    <location>
        <begin position="1028"/>
        <end position="1038"/>
    </location>
</feature>
<dbReference type="SUPFAM" id="SSF117281">
    <property type="entry name" value="Kelch motif"/>
    <property type="match status" value="1"/>
</dbReference>
<dbReference type="HOGENOM" id="CLU_267378_0_0_1"/>
<organism evidence="2 3">
    <name type="scientific">Plicaturopsis crispa FD-325 SS-3</name>
    <dbReference type="NCBI Taxonomy" id="944288"/>
    <lineage>
        <taxon>Eukaryota</taxon>
        <taxon>Fungi</taxon>
        <taxon>Dikarya</taxon>
        <taxon>Basidiomycota</taxon>
        <taxon>Agaricomycotina</taxon>
        <taxon>Agaricomycetes</taxon>
        <taxon>Agaricomycetidae</taxon>
        <taxon>Amylocorticiales</taxon>
        <taxon>Amylocorticiaceae</taxon>
        <taxon>Plicatura</taxon>
        <taxon>Plicaturopsis crispa</taxon>
    </lineage>
</organism>
<gene>
    <name evidence="2" type="ORF">PLICRDRAFT_180671</name>
</gene>
<reference evidence="2 3" key="1">
    <citation type="submission" date="2014-06" db="EMBL/GenBank/DDBJ databases">
        <title>Evolutionary Origins and Diversification of the Mycorrhizal Mutualists.</title>
        <authorList>
            <consortium name="DOE Joint Genome Institute"/>
            <consortium name="Mycorrhizal Genomics Consortium"/>
            <person name="Kohler A."/>
            <person name="Kuo A."/>
            <person name="Nagy L.G."/>
            <person name="Floudas D."/>
            <person name="Copeland A."/>
            <person name="Barry K.W."/>
            <person name="Cichocki N."/>
            <person name="Veneault-Fourrey C."/>
            <person name="LaButti K."/>
            <person name="Lindquist E.A."/>
            <person name="Lipzen A."/>
            <person name="Lundell T."/>
            <person name="Morin E."/>
            <person name="Murat C."/>
            <person name="Riley R."/>
            <person name="Ohm R."/>
            <person name="Sun H."/>
            <person name="Tunlid A."/>
            <person name="Henrissat B."/>
            <person name="Grigoriev I.V."/>
            <person name="Hibbett D.S."/>
            <person name="Martin F."/>
        </authorList>
    </citation>
    <scope>NUCLEOTIDE SEQUENCE [LARGE SCALE GENOMIC DNA]</scope>
    <source>
        <strain evidence="2 3">FD-325 SS-3</strain>
    </source>
</reference>
<keyword evidence="3" id="KW-1185">Reference proteome</keyword>
<feature type="compositionally biased region" description="Basic and acidic residues" evidence="1">
    <location>
        <begin position="995"/>
        <end position="1008"/>
    </location>
</feature>
<dbReference type="AlphaFoldDB" id="A0A0C9SK61"/>
<dbReference type="Proteomes" id="UP000053263">
    <property type="component" value="Unassembled WGS sequence"/>
</dbReference>
<dbReference type="PANTHER" id="PTHR23244:SF471">
    <property type="entry name" value="GUANINE NUCLEOTIDE-BINDING PROTEIN SUBUNIT BETA 1-RELATED"/>
    <property type="match status" value="1"/>
</dbReference>
<protein>
    <submittedName>
        <fullName evidence="2">Uncharacterized protein</fullName>
    </submittedName>
</protein>
<dbReference type="OrthoDB" id="10251809at2759"/>